<evidence type="ECO:0000256" key="3">
    <source>
        <dbReference type="ARBA" id="ARBA00022679"/>
    </source>
</evidence>
<dbReference type="EMBL" id="FWXY01000006">
    <property type="protein sequence ID" value="SMC65421.1"/>
    <property type="molecule type" value="Genomic_DNA"/>
</dbReference>
<dbReference type="InterPro" id="IPR038601">
    <property type="entry name" value="MttB-like_sf"/>
</dbReference>
<dbReference type="Pfam" id="PF06253">
    <property type="entry name" value="MTTB"/>
    <property type="match status" value="1"/>
</dbReference>
<proteinExistence type="inferred from homology"/>
<dbReference type="AlphaFoldDB" id="A0A1W2AY92"/>
<dbReference type="InterPro" id="IPR010426">
    <property type="entry name" value="MTTB_MeTrfase"/>
</dbReference>
<dbReference type="OrthoDB" id="9815793at2"/>
<dbReference type="GO" id="GO:0008168">
    <property type="term" value="F:methyltransferase activity"/>
    <property type="evidence" value="ECO:0007669"/>
    <property type="project" value="UniProtKB-KW"/>
</dbReference>
<organism evidence="4 5">
    <name type="scientific">Desulfocicer vacuolatum DSM 3385</name>
    <dbReference type="NCBI Taxonomy" id="1121400"/>
    <lineage>
        <taxon>Bacteria</taxon>
        <taxon>Pseudomonadati</taxon>
        <taxon>Thermodesulfobacteriota</taxon>
        <taxon>Desulfobacteria</taxon>
        <taxon>Desulfobacterales</taxon>
        <taxon>Desulfobacteraceae</taxon>
        <taxon>Desulfocicer</taxon>
    </lineage>
</organism>
<dbReference type="STRING" id="1121400.SAMN02746065_106133"/>
<keyword evidence="2 4" id="KW-0489">Methyltransferase</keyword>
<keyword evidence="5" id="KW-1185">Reference proteome</keyword>
<dbReference type="Proteomes" id="UP000192418">
    <property type="component" value="Unassembled WGS sequence"/>
</dbReference>
<evidence type="ECO:0000313" key="4">
    <source>
        <dbReference type="EMBL" id="SMC65421.1"/>
    </source>
</evidence>
<gene>
    <name evidence="4" type="ORF">SAMN02746065_106133</name>
</gene>
<accession>A0A1W2AY92</accession>
<dbReference type="GO" id="GO:0015948">
    <property type="term" value="P:methanogenesis"/>
    <property type="evidence" value="ECO:0007669"/>
    <property type="project" value="InterPro"/>
</dbReference>
<evidence type="ECO:0000313" key="5">
    <source>
        <dbReference type="Proteomes" id="UP000192418"/>
    </source>
</evidence>
<protein>
    <submittedName>
        <fullName evidence="4">Trimethylamine---corrinoid protein Co-methyltransferase</fullName>
    </submittedName>
</protein>
<name>A0A1W2AY92_9BACT</name>
<keyword evidence="3 4" id="KW-0808">Transferase</keyword>
<reference evidence="4 5" key="1">
    <citation type="submission" date="2017-04" db="EMBL/GenBank/DDBJ databases">
        <authorList>
            <person name="Afonso C.L."/>
            <person name="Miller P.J."/>
            <person name="Scott M.A."/>
            <person name="Spackman E."/>
            <person name="Goraichik I."/>
            <person name="Dimitrov K.M."/>
            <person name="Suarez D.L."/>
            <person name="Swayne D.E."/>
        </authorList>
    </citation>
    <scope>NUCLEOTIDE SEQUENCE [LARGE SCALE GENOMIC DNA]</scope>
    <source>
        <strain evidence="4 5">DSM 3385</strain>
    </source>
</reference>
<comment type="similarity">
    <text evidence="1">Belongs to the trimethylamine methyltransferase family.</text>
</comment>
<evidence type="ECO:0000256" key="1">
    <source>
        <dbReference type="ARBA" id="ARBA00007137"/>
    </source>
</evidence>
<sequence length="472" mass="51919">MKPSISYLSQEEILYIHNQSLLMLREIGMKMPHKETLALLKSAGAEIVDNDIVKIPEKMVESALATVPKRNEVVLYARDPSQDVTFNKHEPGLACMTMAVNVMDPLTQEKRPATNEDLAVLTRMADQLENVTVNGGLVTPQEVPGAYNDWYTWATTIKNTTKHITGGMFGAKCVQDAAKMASIAVGGEAEFRKRPFISGWVLTLPPFGISTETLDSLVEMNKWNIPSIVSSGPILGTSSPITIAGTVAQAHAEILACIVISQLVNPGCPIIYTSFARGIDMKTGNISMACPEFGILKVAMSQMGRHFDLPVRMPSLLRDAKVMDAQAGFETGMIGTMGGMAADLLDSMQLDMDMVVDFADLVFCDDCMAGIKRATRELVVDTSTIAMDVMKNVGPGGNFLAQPHTFQNFRKELWLPGLLERRNWDLWEQDGAKDIYTVARERMLEMIQKTPENRLSPSAEKEIDTIVEQAQV</sequence>
<dbReference type="Gene3D" id="3.20.20.480">
    <property type="entry name" value="Trimethylamine methyltransferase-like"/>
    <property type="match status" value="1"/>
</dbReference>
<dbReference type="GO" id="GO:0032259">
    <property type="term" value="P:methylation"/>
    <property type="evidence" value="ECO:0007669"/>
    <property type="project" value="UniProtKB-KW"/>
</dbReference>
<dbReference type="RefSeq" id="WP_084068084.1">
    <property type="nucleotide sequence ID" value="NZ_FWXY01000006.1"/>
</dbReference>
<evidence type="ECO:0000256" key="2">
    <source>
        <dbReference type="ARBA" id="ARBA00022603"/>
    </source>
</evidence>